<keyword evidence="10 16" id="KW-0418">Kinase</keyword>
<evidence type="ECO:0000256" key="13">
    <source>
        <dbReference type="ARBA" id="ARBA00022993"/>
    </source>
</evidence>
<dbReference type="Pfam" id="PF03309">
    <property type="entry name" value="Pan_kinase"/>
    <property type="match status" value="1"/>
</dbReference>
<dbReference type="CDD" id="cd24015">
    <property type="entry name" value="ASKHA_NBD_PanK-III"/>
    <property type="match status" value="1"/>
</dbReference>
<dbReference type="NCBIfam" id="NF009848">
    <property type="entry name" value="PRK13318.1-6"/>
    <property type="match status" value="1"/>
</dbReference>
<dbReference type="HAMAP" id="MF_01274">
    <property type="entry name" value="Pantothen_kinase_3"/>
    <property type="match status" value="1"/>
</dbReference>
<keyword evidence="8 16" id="KW-0808">Transferase</keyword>
<evidence type="ECO:0000256" key="12">
    <source>
        <dbReference type="ARBA" id="ARBA00022958"/>
    </source>
</evidence>
<evidence type="ECO:0000256" key="10">
    <source>
        <dbReference type="ARBA" id="ARBA00022777"/>
    </source>
</evidence>
<comment type="subcellular location">
    <subcellularLocation>
        <location evidence="3 16">Cytoplasm</location>
    </subcellularLocation>
</comment>
<evidence type="ECO:0000256" key="8">
    <source>
        <dbReference type="ARBA" id="ARBA00022679"/>
    </source>
</evidence>
<dbReference type="RefSeq" id="WP_390200969.1">
    <property type="nucleotide sequence ID" value="NZ_JBHSDV010000008.1"/>
</dbReference>
<feature type="binding site" evidence="16">
    <location>
        <position position="130"/>
    </location>
    <ligand>
        <name>K(+)</name>
        <dbReference type="ChEBI" id="CHEBI:29103"/>
    </ligand>
</feature>
<dbReference type="EC" id="2.7.1.33" evidence="6 16"/>
<feature type="binding site" evidence="16">
    <location>
        <position position="185"/>
    </location>
    <ligand>
        <name>substrate</name>
    </ligand>
</feature>
<dbReference type="InterPro" id="IPR004619">
    <property type="entry name" value="Type_III_PanK"/>
</dbReference>
<evidence type="ECO:0000256" key="14">
    <source>
        <dbReference type="ARBA" id="ARBA00038036"/>
    </source>
</evidence>
<comment type="cofactor">
    <cofactor evidence="16">
        <name>NH4(+)</name>
        <dbReference type="ChEBI" id="CHEBI:28938"/>
    </cofactor>
    <cofactor evidence="16">
        <name>K(+)</name>
        <dbReference type="ChEBI" id="CHEBI:29103"/>
    </cofactor>
    <text evidence="16">A monovalent cation. Ammonium or potassium.</text>
</comment>
<gene>
    <name evidence="16" type="primary">coaX</name>
    <name evidence="17" type="ORF">ACFOZ1_16240</name>
</gene>
<organism evidence="17 18">
    <name type="scientific">Gracilibacillus marinus</name>
    <dbReference type="NCBI Taxonomy" id="630535"/>
    <lineage>
        <taxon>Bacteria</taxon>
        <taxon>Bacillati</taxon>
        <taxon>Bacillota</taxon>
        <taxon>Bacilli</taxon>
        <taxon>Bacillales</taxon>
        <taxon>Bacillaceae</taxon>
        <taxon>Gracilibacillus</taxon>
    </lineage>
</organism>
<evidence type="ECO:0000256" key="3">
    <source>
        <dbReference type="ARBA" id="ARBA00004496"/>
    </source>
</evidence>
<feature type="binding site" evidence="16">
    <location>
        <position position="101"/>
    </location>
    <ligand>
        <name>substrate</name>
    </ligand>
</feature>
<protein>
    <recommendedName>
        <fullName evidence="15 16">Type III pantothenate kinase</fullName>
        <ecNumber evidence="6 16">2.7.1.33</ecNumber>
    </recommendedName>
    <alternativeName>
        <fullName evidence="16">PanK-III</fullName>
    </alternativeName>
    <alternativeName>
        <fullName evidence="16">Pantothenic acid kinase</fullName>
    </alternativeName>
</protein>
<evidence type="ECO:0000256" key="6">
    <source>
        <dbReference type="ARBA" id="ARBA00012102"/>
    </source>
</evidence>
<evidence type="ECO:0000256" key="1">
    <source>
        <dbReference type="ARBA" id="ARBA00001206"/>
    </source>
</evidence>
<evidence type="ECO:0000256" key="2">
    <source>
        <dbReference type="ARBA" id="ARBA00001958"/>
    </source>
</evidence>
<dbReference type="SUPFAM" id="SSF53067">
    <property type="entry name" value="Actin-like ATPase domain"/>
    <property type="match status" value="2"/>
</dbReference>
<comment type="caution">
    <text evidence="17">The sequence shown here is derived from an EMBL/GenBank/DDBJ whole genome shotgun (WGS) entry which is preliminary data.</text>
</comment>
<dbReference type="Gene3D" id="3.30.420.40">
    <property type="match status" value="2"/>
</dbReference>
<evidence type="ECO:0000256" key="11">
    <source>
        <dbReference type="ARBA" id="ARBA00022840"/>
    </source>
</evidence>
<comment type="catalytic activity">
    <reaction evidence="1 16">
        <text>(R)-pantothenate + ATP = (R)-4'-phosphopantothenate + ADP + H(+)</text>
        <dbReference type="Rhea" id="RHEA:16373"/>
        <dbReference type="ChEBI" id="CHEBI:10986"/>
        <dbReference type="ChEBI" id="CHEBI:15378"/>
        <dbReference type="ChEBI" id="CHEBI:29032"/>
        <dbReference type="ChEBI" id="CHEBI:30616"/>
        <dbReference type="ChEBI" id="CHEBI:456216"/>
        <dbReference type="EC" id="2.7.1.33"/>
    </reaction>
</comment>
<feature type="binding site" evidence="16">
    <location>
        <begin position="6"/>
        <end position="13"/>
    </location>
    <ligand>
        <name>ATP</name>
        <dbReference type="ChEBI" id="CHEBI:30616"/>
    </ligand>
</feature>
<evidence type="ECO:0000313" key="18">
    <source>
        <dbReference type="Proteomes" id="UP001595880"/>
    </source>
</evidence>
<evidence type="ECO:0000313" key="17">
    <source>
        <dbReference type="EMBL" id="MFC4389329.1"/>
    </source>
</evidence>
<keyword evidence="7 16" id="KW-0963">Cytoplasm</keyword>
<sequence>MIFVLDVGNTNTVLGVFQDNQLIHHWRMQTDRNKTEDEYAMFVKSLLGHEGLVFSDMKGIIISSVVPPILFALERMAVKYFHCKPMIIGHEDVNPYLTIDYPNPKELGADRIVNAVGAIKEYGAPSIVIDFGTATTYCYINEKESYVGGVISPGINISLEALYTNAAKLPKIEINRPSRIIGDSTIEAMQAGVYFGYIGQVDEVVNRIKKEMHTQAQVIATGGLAGLIAKDSKTIDIVDPYLTLKGLYEIYLKNQEDFKCKGANK</sequence>
<keyword evidence="9 16" id="KW-0547">Nucleotide-binding</keyword>
<dbReference type="GO" id="GO:0004594">
    <property type="term" value="F:pantothenate kinase activity"/>
    <property type="evidence" value="ECO:0007669"/>
    <property type="project" value="UniProtKB-EC"/>
</dbReference>
<proteinExistence type="inferred from homology"/>
<accession>A0ABV8W025</accession>
<evidence type="ECO:0000256" key="5">
    <source>
        <dbReference type="ARBA" id="ARBA00011738"/>
    </source>
</evidence>
<comment type="function">
    <text evidence="16">Catalyzes the phosphorylation of pantothenate (Pan), the first step in CoA biosynthesis.</text>
</comment>
<feature type="binding site" evidence="16">
    <location>
        <begin position="108"/>
        <end position="111"/>
    </location>
    <ligand>
        <name>substrate</name>
    </ligand>
</feature>
<dbReference type="InterPro" id="IPR043129">
    <property type="entry name" value="ATPase_NBD"/>
</dbReference>
<dbReference type="Proteomes" id="UP001595880">
    <property type="component" value="Unassembled WGS sequence"/>
</dbReference>
<dbReference type="NCBIfam" id="NF009855">
    <property type="entry name" value="PRK13321.1"/>
    <property type="match status" value="1"/>
</dbReference>
<keyword evidence="13 16" id="KW-0173">Coenzyme A biosynthesis</keyword>
<comment type="cofactor">
    <cofactor evidence="2">
        <name>K(+)</name>
        <dbReference type="ChEBI" id="CHEBI:29103"/>
    </cofactor>
</comment>
<dbReference type="PANTHER" id="PTHR34265">
    <property type="entry name" value="TYPE III PANTOTHENATE KINASE"/>
    <property type="match status" value="1"/>
</dbReference>
<evidence type="ECO:0000256" key="4">
    <source>
        <dbReference type="ARBA" id="ARBA00005225"/>
    </source>
</evidence>
<keyword evidence="18" id="KW-1185">Reference proteome</keyword>
<evidence type="ECO:0000256" key="16">
    <source>
        <dbReference type="HAMAP-Rule" id="MF_01274"/>
    </source>
</evidence>
<keyword evidence="16" id="KW-0479">Metal-binding</keyword>
<evidence type="ECO:0000256" key="15">
    <source>
        <dbReference type="ARBA" id="ARBA00040883"/>
    </source>
</evidence>
<keyword evidence="11 16" id="KW-0067">ATP-binding</keyword>
<feature type="active site" description="Proton acceptor" evidence="16">
    <location>
        <position position="110"/>
    </location>
</feature>
<comment type="similarity">
    <text evidence="14 16">Belongs to the type III pantothenate kinase family.</text>
</comment>
<dbReference type="EMBL" id="JBHSDV010000008">
    <property type="protein sequence ID" value="MFC4389329.1"/>
    <property type="molecule type" value="Genomic_DNA"/>
</dbReference>
<name>A0ABV8W025_9BACI</name>
<dbReference type="PANTHER" id="PTHR34265:SF1">
    <property type="entry name" value="TYPE III PANTOTHENATE KINASE"/>
    <property type="match status" value="1"/>
</dbReference>
<comment type="subunit">
    <text evidence="5 16">Homodimer.</text>
</comment>
<feature type="binding site" evidence="16">
    <location>
        <position position="133"/>
    </location>
    <ligand>
        <name>ATP</name>
        <dbReference type="ChEBI" id="CHEBI:30616"/>
    </ligand>
</feature>
<evidence type="ECO:0000256" key="7">
    <source>
        <dbReference type="ARBA" id="ARBA00022490"/>
    </source>
</evidence>
<keyword evidence="12 16" id="KW-0630">Potassium</keyword>
<comment type="pathway">
    <text evidence="4 16">Cofactor biosynthesis; coenzyme A biosynthesis; CoA from (R)-pantothenate: step 1/5.</text>
</comment>
<reference evidence="18" key="1">
    <citation type="journal article" date="2019" name="Int. J. Syst. Evol. Microbiol.">
        <title>The Global Catalogue of Microorganisms (GCM) 10K type strain sequencing project: providing services to taxonomists for standard genome sequencing and annotation.</title>
        <authorList>
            <consortium name="The Broad Institute Genomics Platform"/>
            <consortium name="The Broad Institute Genome Sequencing Center for Infectious Disease"/>
            <person name="Wu L."/>
            <person name="Ma J."/>
        </authorList>
    </citation>
    <scope>NUCLEOTIDE SEQUENCE [LARGE SCALE GENOMIC DNA]</scope>
    <source>
        <strain evidence="18">KACC 14058</strain>
    </source>
</reference>
<evidence type="ECO:0000256" key="9">
    <source>
        <dbReference type="ARBA" id="ARBA00022741"/>
    </source>
</evidence>
<dbReference type="NCBIfam" id="TIGR00671">
    <property type="entry name" value="baf"/>
    <property type="match status" value="1"/>
</dbReference>